<dbReference type="SUPFAM" id="SSF159034">
    <property type="entry name" value="Mib/herc2 domain-like"/>
    <property type="match status" value="2"/>
</dbReference>
<feature type="domain" description="VWFA" evidence="1">
    <location>
        <begin position="14"/>
        <end position="240"/>
    </location>
</feature>
<protein>
    <recommendedName>
        <fullName evidence="5">VWFA domain-containing protein</fullName>
    </recommendedName>
</protein>
<dbReference type="InterPro" id="IPR002035">
    <property type="entry name" value="VWF_A"/>
</dbReference>
<keyword evidence="4" id="KW-1185">Reference proteome</keyword>
<evidence type="ECO:0000259" key="1">
    <source>
        <dbReference type="PROSITE" id="PS50234"/>
    </source>
</evidence>
<proteinExistence type="predicted"/>
<dbReference type="EMBL" id="CACVKT020009028">
    <property type="protein sequence ID" value="CAC5419364.1"/>
    <property type="molecule type" value="Genomic_DNA"/>
</dbReference>
<evidence type="ECO:0000313" key="4">
    <source>
        <dbReference type="Proteomes" id="UP000507470"/>
    </source>
</evidence>
<name>A0A6J8EFF3_MYTCO</name>
<evidence type="ECO:0008006" key="5">
    <source>
        <dbReference type="Google" id="ProtNLM"/>
    </source>
</evidence>
<dbReference type="Gene3D" id="3.40.50.410">
    <property type="entry name" value="von Willebrand factor, type A domain"/>
    <property type="match status" value="1"/>
</dbReference>
<dbReference type="GO" id="GO:0046872">
    <property type="term" value="F:metal ion binding"/>
    <property type="evidence" value="ECO:0007669"/>
    <property type="project" value="InterPro"/>
</dbReference>
<evidence type="ECO:0000313" key="3">
    <source>
        <dbReference type="EMBL" id="CAC5419364.1"/>
    </source>
</evidence>
<dbReference type="PROSITE" id="PS50234">
    <property type="entry name" value="VWFA"/>
    <property type="match status" value="1"/>
</dbReference>
<organism evidence="3 4">
    <name type="scientific">Mytilus coruscus</name>
    <name type="common">Sea mussel</name>
    <dbReference type="NCBI Taxonomy" id="42192"/>
    <lineage>
        <taxon>Eukaryota</taxon>
        <taxon>Metazoa</taxon>
        <taxon>Spiralia</taxon>
        <taxon>Lophotrochozoa</taxon>
        <taxon>Mollusca</taxon>
        <taxon>Bivalvia</taxon>
        <taxon>Autobranchia</taxon>
        <taxon>Pteriomorphia</taxon>
        <taxon>Mytilida</taxon>
        <taxon>Mytiloidea</taxon>
        <taxon>Mytilidae</taxon>
        <taxon>Mytilinae</taxon>
        <taxon>Mytilus</taxon>
    </lineage>
</organism>
<dbReference type="PROSITE" id="PS51416">
    <property type="entry name" value="MIB_HERC2"/>
    <property type="match status" value="2"/>
</dbReference>
<dbReference type="SUPFAM" id="SSF53300">
    <property type="entry name" value="vWA-like"/>
    <property type="match status" value="1"/>
</dbReference>
<dbReference type="AlphaFoldDB" id="A0A6J8EFF3"/>
<dbReference type="SMART" id="SM00327">
    <property type="entry name" value="VWA"/>
    <property type="match status" value="1"/>
</dbReference>
<dbReference type="OrthoDB" id="6144529at2759"/>
<dbReference type="Pfam" id="PF13519">
    <property type="entry name" value="VWA_2"/>
    <property type="match status" value="1"/>
</dbReference>
<dbReference type="Gene3D" id="2.30.30.40">
    <property type="entry name" value="SH3 Domains"/>
    <property type="match status" value="2"/>
</dbReference>
<reference evidence="3 4" key="1">
    <citation type="submission" date="2020-06" db="EMBL/GenBank/DDBJ databases">
        <authorList>
            <person name="Li R."/>
            <person name="Bekaert M."/>
        </authorList>
    </citation>
    <scope>NUCLEOTIDE SEQUENCE [LARGE SCALE GENOMIC DNA]</scope>
    <source>
        <strain evidence="4">wild</strain>
    </source>
</reference>
<dbReference type="GO" id="GO:0004842">
    <property type="term" value="F:ubiquitin-protein transferase activity"/>
    <property type="evidence" value="ECO:0007669"/>
    <property type="project" value="InterPro"/>
</dbReference>
<feature type="domain" description="MIB/HERC2" evidence="2">
    <location>
        <begin position="325"/>
        <end position="397"/>
    </location>
</feature>
<sequence>MCLNVGKVSSRGHDYLMLLDTSESMQGEKFDLMIKTTTNYIDGLQQHGLRHNFRDNVGLACFGAETKLILAPLADYDEIKREIGKLKAGGPSPLTDGLLMAISGLTHYGSTRMAHHDIMPCIILLTDGIPTRVEALNEEDIRGSAALAVSSSLTNLERDKELQNIVKDIAMRGIRIFCIPIGSANTNLVGHLCMIFQFHASEIAHQLGTATDIDINDVKTAVRLANLQDFDDFNDLTDNIMLLLDPVRQYIQFFKETQWKSVKLGTRVRRGPNWHWSNQDSNMAGTVIGEDDDGAIRVEWDSGHKNCYLYDENIKVFDIKPVNEPRRLIDAIIGVGCKVKRGKDWKHGEQDGGRGSRGTVLRVVKYGKVLVYWERGRLGIYKFGSENLFEVEVCEYGWTLNASDTIEDKANNRQDVVPDLPLILPSHLIKDTTRDTQE</sequence>
<evidence type="ECO:0000259" key="2">
    <source>
        <dbReference type="PROSITE" id="PS51416"/>
    </source>
</evidence>
<gene>
    <name evidence="3" type="ORF">MCOR_51714</name>
</gene>
<dbReference type="Proteomes" id="UP000507470">
    <property type="component" value="Unassembled WGS sequence"/>
</dbReference>
<dbReference type="CDD" id="cd00198">
    <property type="entry name" value="vWFA"/>
    <property type="match status" value="1"/>
</dbReference>
<dbReference type="InterPro" id="IPR037252">
    <property type="entry name" value="Mib_Herc2_sf"/>
</dbReference>
<dbReference type="InterPro" id="IPR010606">
    <property type="entry name" value="Mib_Herc2"/>
</dbReference>
<feature type="domain" description="MIB/HERC2" evidence="2">
    <location>
        <begin position="254"/>
        <end position="325"/>
    </location>
</feature>
<accession>A0A6J8EFF3</accession>
<dbReference type="InterPro" id="IPR036465">
    <property type="entry name" value="vWFA_dom_sf"/>
</dbReference>
<dbReference type="GO" id="GO:0016567">
    <property type="term" value="P:protein ubiquitination"/>
    <property type="evidence" value="ECO:0007669"/>
    <property type="project" value="InterPro"/>
</dbReference>
<dbReference type="Pfam" id="PF06701">
    <property type="entry name" value="MIB_HERC2"/>
    <property type="match status" value="2"/>
</dbReference>